<evidence type="ECO:0000313" key="2">
    <source>
        <dbReference type="Proteomes" id="UP000309488"/>
    </source>
</evidence>
<proteinExistence type="predicted"/>
<comment type="caution">
    <text evidence="1">The sequence shown here is derived from an EMBL/GenBank/DDBJ whole genome shotgun (WGS) entry which is preliminary data.</text>
</comment>
<dbReference type="Proteomes" id="UP000309488">
    <property type="component" value="Unassembled WGS sequence"/>
</dbReference>
<dbReference type="EMBL" id="SWBR01000001">
    <property type="protein sequence ID" value="TKC12149.1"/>
    <property type="molecule type" value="Genomic_DNA"/>
</dbReference>
<reference evidence="1 2" key="1">
    <citation type="submission" date="2019-04" db="EMBL/GenBank/DDBJ databases">
        <title>Pedobacter sp. RP-3-22 sp. nov., isolated from Arctic soil.</title>
        <authorList>
            <person name="Dahal R.H."/>
            <person name="Kim D.-U."/>
        </authorList>
    </citation>
    <scope>NUCLEOTIDE SEQUENCE [LARGE SCALE GENOMIC DNA]</scope>
    <source>
        <strain evidence="1 2">RP-3-22</strain>
    </source>
</reference>
<name>A0A4U1CXJ3_9SPHI</name>
<dbReference type="AlphaFoldDB" id="A0A4U1CXJ3"/>
<keyword evidence="2" id="KW-1185">Reference proteome</keyword>
<gene>
    <name evidence="1" type="ORF">FA048_00580</name>
</gene>
<evidence type="ECO:0000313" key="1">
    <source>
        <dbReference type="EMBL" id="TKC12149.1"/>
    </source>
</evidence>
<organism evidence="1 2">
    <name type="scientific">Pedobacter polaris</name>
    <dbReference type="NCBI Taxonomy" id="2571273"/>
    <lineage>
        <taxon>Bacteria</taxon>
        <taxon>Pseudomonadati</taxon>
        <taxon>Bacteroidota</taxon>
        <taxon>Sphingobacteriia</taxon>
        <taxon>Sphingobacteriales</taxon>
        <taxon>Sphingobacteriaceae</taxon>
        <taxon>Pedobacter</taxon>
    </lineage>
</organism>
<accession>A0A4U1CXJ3</accession>
<sequence length="86" mass="9506">METIARLIDRDEKWLATIAISLLDAKAICLQRGFGLILIGAGIENDEVEQLRNYLTENALKIPIVKHYGGGSGLLFAEIYQGLEAF</sequence>
<protein>
    <submittedName>
        <fullName evidence="1">Uncharacterized protein</fullName>
    </submittedName>
</protein>